<dbReference type="Proteomes" id="UP000237968">
    <property type="component" value="Unassembled WGS sequence"/>
</dbReference>
<dbReference type="AlphaFoldDB" id="A0A2S9XBQ9"/>
<name>A0A2S9XBQ9_9BACT</name>
<reference evidence="1 2" key="1">
    <citation type="submission" date="2018-03" db="EMBL/GenBank/DDBJ databases">
        <title>Draft Genome Sequences of the Obligatory Marine Myxobacteria Enhygromyxa salina SWB005.</title>
        <authorList>
            <person name="Poehlein A."/>
            <person name="Moghaddam J.A."/>
            <person name="Harms H."/>
            <person name="Alanjari M."/>
            <person name="Koenig G.M."/>
            <person name="Daniel R."/>
            <person name="Schaeberle T.F."/>
        </authorList>
    </citation>
    <scope>NUCLEOTIDE SEQUENCE [LARGE SCALE GENOMIC DNA]</scope>
    <source>
        <strain evidence="1 2">SWB005</strain>
    </source>
</reference>
<evidence type="ECO:0000313" key="2">
    <source>
        <dbReference type="Proteomes" id="UP000237968"/>
    </source>
</evidence>
<accession>A0A2S9XBQ9</accession>
<sequence length="224" mass="24711">MPQSSVLCIAVFQRCASLDLPAASAVDAAHLHRGRLLPHDGLDRDADLSGDRRPDIRVDGVGLDRHDQRIAAPCSLRSRFSSSLHQPVTGYTAIARRSARSAALHLRMSACSDPRRRFCPRHQSPDSLDDGLPSSSSSASLLSRLRNSSRLSAGRFTSKRNPCDWYRCLLCHPRRAGFGSTKYDKVTRRRTFAGPSDAISSRGHGRSCTWISRVFPAMKGRIES</sequence>
<organism evidence="1 2">
    <name type="scientific">Enhygromyxa salina</name>
    <dbReference type="NCBI Taxonomy" id="215803"/>
    <lineage>
        <taxon>Bacteria</taxon>
        <taxon>Pseudomonadati</taxon>
        <taxon>Myxococcota</taxon>
        <taxon>Polyangia</taxon>
        <taxon>Nannocystales</taxon>
        <taxon>Nannocystaceae</taxon>
        <taxon>Enhygromyxa</taxon>
    </lineage>
</organism>
<gene>
    <name evidence="1" type="ORF">ENSA5_65800</name>
</gene>
<comment type="caution">
    <text evidence="1">The sequence shown here is derived from an EMBL/GenBank/DDBJ whole genome shotgun (WGS) entry which is preliminary data.</text>
</comment>
<dbReference type="EMBL" id="PVNK01000286">
    <property type="protein sequence ID" value="PRP90285.1"/>
    <property type="molecule type" value="Genomic_DNA"/>
</dbReference>
<evidence type="ECO:0000313" key="1">
    <source>
        <dbReference type="EMBL" id="PRP90285.1"/>
    </source>
</evidence>
<proteinExistence type="predicted"/>
<protein>
    <submittedName>
        <fullName evidence="1">Uncharacterized protein</fullName>
    </submittedName>
</protein>
<keyword evidence="2" id="KW-1185">Reference proteome</keyword>